<organism evidence="1 2">
    <name type="scientific">Hesseltinella vesiculosa</name>
    <dbReference type="NCBI Taxonomy" id="101127"/>
    <lineage>
        <taxon>Eukaryota</taxon>
        <taxon>Fungi</taxon>
        <taxon>Fungi incertae sedis</taxon>
        <taxon>Mucoromycota</taxon>
        <taxon>Mucoromycotina</taxon>
        <taxon>Mucoromycetes</taxon>
        <taxon>Mucorales</taxon>
        <taxon>Cunninghamellaceae</taxon>
        <taxon>Hesseltinella</taxon>
    </lineage>
</organism>
<evidence type="ECO:0000313" key="2">
    <source>
        <dbReference type="Proteomes" id="UP000242146"/>
    </source>
</evidence>
<comment type="caution">
    <text evidence="1">The sequence shown here is derived from an EMBL/GenBank/DDBJ whole genome shotgun (WGS) entry which is preliminary data.</text>
</comment>
<keyword evidence="2" id="KW-1185">Reference proteome</keyword>
<proteinExistence type="predicted"/>
<protein>
    <submittedName>
        <fullName evidence="1">Uncharacterized protein</fullName>
    </submittedName>
</protein>
<dbReference type="InterPro" id="IPR044925">
    <property type="entry name" value="His-Me_finger_sf"/>
</dbReference>
<dbReference type="EMBL" id="MCGT01000004">
    <property type="protein sequence ID" value="ORX60731.1"/>
    <property type="molecule type" value="Genomic_DNA"/>
</dbReference>
<accession>A0A1X2GTD1</accession>
<dbReference type="Proteomes" id="UP000242146">
    <property type="component" value="Unassembled WGS sequence"/>
</dbReference>
<sequence length="178" mass="19821">MSTANLIAKNIYDQATDVVLGDHPNVDHTHRVSTAGQVVSKSRNQERYKLLQCISRGGHPTDSVQISTFPHAGGKRNVTVKTANIMVDTFLGGRKPFHVLSFVDGNPLNVHLDNLVYQHSYLHYFGTMTPGELDNPVPFYLVPGYFVNMRCQVFNTNLESVGIINHRGADAEPRFQLS</sequence>
<evidence type="ECO:0000313" key="1">
    <source>
        <dbReference type="EMBL" id="ORX60731.1"/>
    </source>
</evidence>
<name>A0A1X2GTD1_9FUNG</name>
<dbReference type="AlphaFoldDB" id="A0A1X2GTD1"/>
<gene>
    <name evidence="1" type="ORF">DM01DRAFT_328947</name>
</gene>
<feature type="non-terminal residue" evidence="1">
    <location>
        <position position="178"/>
    </location>
</feature>
<dbReference type="SUPFAM" id="SSF54060">
    <property type="entry name" value="His-Me finger endonucleases"/>
    <property type="match status" value="1"/>
</dbReference>
<reference evidence="1 2" key="1">
    <citation type="submission" date="2016-07" db="EMBL/GenBank/DDBJ databases">
        <title>Pervasive Adenine N6-methylation of Active Genes in Fungi.</title>
        <authorList>
            <consortium name="DOE Joint Genome Institute"/>
            <person name="Mondo S.J."/>
            <person name="Dannebaum R.O."/>
            <person name="Kuo R.C."/>
            <person name="Labutti K."/>
            <person name="Haridas S."/>
            <person name="Kuo A."/>
            <person name="Salamov A."/>
            <person name="Ahrendt S.R."/>
            <person name="Lipzen A."/>
            <person name="Sullivan W."/>
            <person name="Andreopoulos W.B."/>
            <person name="Clum A."/>
            <person name="Lindquist E."/>
            <person name="Daum C."/>
            <person name="Ramamoorthy G.K."/>
            <person name="Gryganskyi A."/>
            <person name="Culley D."/>
            <person name="Magnuson J.K."/>
            <person name="James T.Y."/>
            <person name="O'Malley M.A."/>
            <person name="Stajich J.E."/>
            <person name="Spatafora J.W."/>
            <person name="Visel A."/>
            <person name="Grigoriev I.V."/>
        </authorList>
    </citation>
    <scope>NUCLEOTIDE SEQUENCE [LARGE SCALE GENOMIC DNA]</scope>
    <source>
        <strain evidence="1 2">NRRL 3301</strain>
    </source>
</reference>
<dbReference type="Gene3D" id="3.90.75.20">
    <property type="match status" value="1"/>
</dbReference>